<reference evidence="3" key="1">
    <citation type="submission" date="2022-07" db="EMBL/GenBank/DDBJ databases">
        <title>Draft genome sequence of Zalerion maritima ATCC 34329, a (micro)plastics degrading marine fungus.</title>
        <authorList>
            <person name="Paco A."/>
            <person name="Goncalves M.F.M."/>
            <person name="Rocha-Santos T.A.P."/>
            <person name="Alves A."/>
        </authorList>
    </citation>
    <scope>NUCLEOTIDE SEQUENCE</scope>
    <source>
        <strain evidence="3">ATCC 34329</strain>
    </source>
</reference>
<dbReference type="EMBL" id="JAKWBI020000031">
    <property type="protein sequence ID" value="KAJ2905451.1"/>
    <property type="molecule type" value="Genomic_DNA"/>
</dbReference>
<organism evidence="3 4">
    <name type="scientific">Zalerion maritima</name>
    <dbReference type="NCBI Taxonomy" id="339359"/>
    <lineage>
        <taxon>Eukaryota</taxon>
        <taxon>Fungi</taxon>
        <taxon>Dikarya</taxon>
        <taxon>Ascomycota</taxon>
        <taxon>Pezizomycotina</taxon>
        <taxon>Sordariomycetes</taxon>
        <taxon>Lulworthiomycetidae</taxon>
        <taxon>Lulworthiales</taxon>
        <taxon>Lulworthiaceae</taxon>
        <taxon>Zalerion</taxon>
    </lineage>
</organism>
<dbReference type="PANTHER" id="PTHR24320:SF272">
    <property type="entry name" value="NAD(P)-BINDING ROSSMANN-FOLD SUPERFAMILY PROTEIN"/>
    <property type="match status" value="1"/>
</dbReference>
<evidence type="ECO:0000313" key="3">
    <source>
        <dbReference type="EMBL" id="KAJ2905451.1"/>
    </source>
</evidence>
<protein>
    <submittedName>
        <fullName evidence="3">Short-chain dehydrogenase protein</fullName>
    </submittedName>
</protein>
<name>A0AAD5RXP2_9PEZI</name>
<gene>
    <name evidence="3" type="ORF">MKZ38_005327</name>
</gene>
<evidence type="ECO:0000256" key="2">
    <source>
        <dbReference type="ARBA" id="ARBA00023002"/>
    </source>
</evidence>
<dbReference type="GO" id="GO:0016491">
    <property type="term" value="F:oxidoreductase activity"/>
    <property type="evidence" value="ECO:0007669"/>
    <property type="project" value="UniProtKB-KW"/>
</dbReference>
<dbReference type="InterPro" id="IPR036291">
    <property type="entry name" value="NAD(P)-bd_dom_sf"/>
</dbReference>
<dbReference type="Pfam" id="PF00106">
    <property type="entry name" value="adh_short"/>
    <property type="match status" value="1"/>
</dbReference>
<evidence type="ECO:0000256" key="1">
    <source>
        <dbReference type="ARBA" id="ARBA00006484"/>
    </source>
</evidence>
<evidence type="ECO:0000313" key="4">
    <source>
        <dbReference type="Proteomes" id="UP001201980"/>
    </source>
</evidence>
<dbReference type="PRINTS" id="PR00081">
    <property type="entry name" value="GDHRDH"/>
</dbReference>
<comment type="caution">
    <text evidence="3">The sequence shown here is derived from an EMBL/GenBank/DDBJ whole genome shotgun (WGS) entry which is preliminary data.</text>
</comment>
<dbReference type="AlphaFoldDB" id="A0AAD5RXP2"/>
<dbReference type="InterPro" id="IPR002347">
    <property type="entry name" value="SDR_fam"/>
</dbReference>
<sequence>MGRYTSTYERALVKGPGDARPTAMQIIQDENRLDGSLKDKIALVTGCTSGIGPDTAKALHAVGMNVWCTGRGISRLEDGLKSVGLDSSSSDGRIHFIDMDLSDQPSVRRAAAQFLSESPGGKLHILINNAGVMACPQDLRTKQGLDMQFGTNHIGHFLLFSLLSDAMISSSSSEFNSRLVNLSSSGHRFSAVRFDDYNFEKRPEEYGNGFPAYGQSKTSNIWMANYVDRLLGPQGLHAWSAMPGGIETPLQRHNPDMAELIKQPAIGRLMRSREQGAAPAIWCAVARELEGKGGKYTENCEIIGLAPENFEMLDYGYAKWAYDPEGEEKLWKLSCELAGIEG</sequence>
<proteinExistence type="inferred from homology"/>
<keyword evidence="4" id="KW-1185">Reference proteome</keyword>
<dbReference type="Proteomes" id="UP001201980">
    <property type="component" value="Unassembled WGS sequence"/>
</dbReference>
<comment type="similarity">
    <text evidence="1">Belongs to the short-chain dehydrogenases/reductases (SDR) family.</text>
</comment>
<dbReference type="PANTHER" id="PTHR24320">
    <property type="entry name" value="RETINOL DEHYDROGENASE"/>
    <property type="match status" value="1"/>
</dbReference>
<dbReference type="Gene3D" id="3.40.50.720">
    <property type="entry name" value="NAD(P)-binding Rossmann-like Domain"/>
    <property type="match status" value="1"/>
</dbReference>
<keyword evidence="2" id="KW-0560">Oxidoreductase</keyword>
<accession>A0AAD5RXP2</accession>
<dbReference type="SUPFAM" id="SSF51735">
    <property type="entry name" value="NAD(P)-binding Rossmann-fold domains"/>
    <property type="match status" value="1"/>
</dbReference>